<feature type="transmembrane region" description="Helical" evidence="2">
    <location>
        <begin position="528"/>
        <end position="549"/>
    </location>
</feature>
<evidence type="ECO:0000256" key="2">
    <source>
        <dbReference type="SAM" id="Phobius"/>
    </source>
</evidence>
<feature type="transmembrane region" description="Helical" evidence="2">
    <location>
        <begin position="376"/>
        <end position="399"/>
    </location>
</feature>
<dbReference type="Pfam" id="PF06772">
    <property type="entry name" value="LtrA"/>
    <property type="match status" value="2"/>
</dbReference>
<feature type="region of interest" description="Disordered" evidence="1">
    <location>
        <begin position="639"/>
        <end position="667"/>
    </location>
</feature>
<evidence type="ECO:0000256" key="1">
    <source>
        <dbReference type="SAM" id="MobiDB-lite"/>
    </source>
</evidence>
<keyword evidence="2" id="KW-1133">Transmembrane helix</keyword>
<keyword evidence="2" id="KW-0812">Transmembrane</keyword>
<evidence type="ECO:0000313" key="4">
    <source>
        <dbReference type="Proteomes" id="UP001176521"/>
    </source>
</evidence>
<sequence>MPSSSSSFQGSTSPPPHFNQNTLPLRHSGSVPAGLHEMDIESEKEMLRLQRQSMVDLSGVGVLDKDGRPAMARDLSDFDLANGRSKKQLLKAKGHISQQGEQIPVRWSHLFKRPLIRQWLHNGKLYHEEEEREPSRFELFFDLSFVGIIHLLAEGAAESATSFNVAKFILLFHPAWSVWLDVRHFINTSGVDDVWQRLYILLMMILLSGYAANATGIQAKEFGVAAYAAQLAGQLVSPGTDSHTGEAGSGFGSGSGSGSGIGAGAHGEAGSAGGEHRRAIMDLVLRAAKAGGEGEVALPPLSQYIGSGYYYLDGYQQALRAATAFYLVAKAVRLALFLLYGAVLPKFRKALWLNGLALVLITAINIPLLFVSNPSAIIVLWTTGFTADIVSRYCIAFGLQFIHGRQKHQGQTSYIPAASVEHTMERMTLFAILVFGEVILVSHFTAAQETFGLSAQFLRSALAIGIGFFSIWLLFDADAARVYVHALRRNWFTSISFTTIHLPLFASIILMSSALHKIMAEDEVPKGYQWYFSGSLAVTVLCIAIIGMLHHQLDQHRSALIPHHVRISGRILASILIACIPQKEHWTSTAFLAAHCGVLALLVVSETVGKVGAVGKHYDHEKASDLRAARAAYGSGSSANLDPGSIEGQQVGSQDVPADSSASIAQSPTGVRDRLFYRMRRLNKDWAVRAPNRADWHEYEALSAAERGDDDVGMATELGKMQVKEVSSGQRWAYAV</sequence>
<feature type="transmembrane region" description="Helical" evidence="2">
    <location>
        <begin position="351"/>
        <end position="370"/>
    </location>
</feature>
<name>A0AAN6JU17_9BASI</name>
<dbReference type="Proteomes" id="UP001176521">
    <property type="component" value="Unassembled WGS sequence"/>
</dbReference>
<feature type="transmembrane region" description="Helical" evidence="2">
    <location>
        <begin position="324"/>
        <end position="344"/>
    </location>
</feature>
<gene>
    <name evidence="3" type="ORF">OC842_000535</name>
</gene>
<feature type="transmembrane region" description="Helical" evidence="2">
    <location>
        <begin position="427"/>
        <end position="445"/>
    </location>
</feature>
<evidence type="ECO:0000313" key="3">
    <source>
        <dbReference type="EMBL" id="KAK0540347.1"/>
    </source>
</evidence>
<dbReference type="PANTHER" id="PTHR36840">
    <property type="entry name" value="BLL5714 PROTEIN"/>
    <property type="match status" value="1"/>
</dbReference>
<dbReference type="InterPro" id="IPR010640">
    <property type="entry name" value="Low_temperature_requirement_A"/>
</dbReference>
<keyword evidence="4" id="KW-1185">Reference proteome</keyword>
<dbReference type="PANTHER" id="PTHR36840:SF1">
    <property type="entry name" value="BLL5714 PROTEIN"/>
    <property type="match status" value="1"/>
</dbReference>
<reference evidence="3" key="1">
    <citation type="journal article" date="2023" name="PhytoFront">
        <title>Draft Genome Resources of Seven Strains of Tilletia horrida, Causal Agent of Kernel Smut of Rice.</title>
        <authorList>
            <person name="Khanal S."/>
            <person name="Antony Babu S."/>
            <person name="Zhou X.G."/>
        </authorList>
    </citation>
    <scope>NUCLEOTIDE SEQUENCE</scope>
    <source>
        <strain evidence="3">TX3</strain>
    </source>
</reference>
<feature type="transmembrane region" description="Helical" evidence="2">
    <location>
        <begin position="457"/>
        <end position="475"/>
    </location>
</feature>
<feature type="compositionally biased region" description="Low complexity" evidence="1">
    <location>
        <begin position="1"/>
        <end position="12"/>
    </location>
</feature>
<comment type="caution">
    <text evidence="3">The sequence shown here is derived from an EMBL/GenBank/DDBJ whole genome shotgun (WGS) entry which is preliminary data.</text>
</comment>
<protein>
    <submittedName>
        <fullName evidence="3">Uncharacterized protein</fullName>
    </submittedName>
</protein>
<accession>A0AAN6JU17</accession>
<keyword evidence="2" id="KW-0472">Membrane</keyword>
<organism evidence="3 4">
    <name type="scientific">Tilletia horrida</name>
    <dbReference type="NCBI Taxonomy" id="155126"/>
    <lineage>
        <taxon>Eukaryota</taxon>
        <taxon>Fungi</taxon>
        <taxon>Dikarya</taxon>
        <taxon>Basidiomycota</taxon>
        <taxon>Ustilaginomycotina</taxon>
        <taxon>Exobasidiomycetes</taxon>
        <taxon>Tilletiales</taxon>
        <taxon>Tilletiaceae</taxon>
        <taxon>Tilletia</taxon>
    </lineage>
</organism>
<feature type="transmembrane region" description="Helical" evidence="2">
    <location>
        <begin position="495"/>
        <end position="516"/>
    </location>
</feature>
<dbReference type="AlphaFoldDB" id="A0AAN6JU17"/>
<feature type="region of interest" description="Disordered" evidence="1">
    <location>
        <begin position="1"/>
        <end position="32"/>
    </location>
</feature>
<dbReference type="EMBL" id="JAPDMQ010000015">
    <property type="protein sequence ID" value="KAK0540347.1"/>
    <property type="molecule type" value="Genomic_DNA"/>
</dbReference>
<proteinExistence type="predicted"/>